<proteinExistence type="predicted"/>
<keyword evidence="2" id="KW-1185">Reference proteome</keyword>
<reference evidence="1" key="1">
    <citation type="submission" date="2023-04" db="EMBL/GenBank/DDBJ databases">
        <title>Ambrosiozyma monospora NBRC 10751.</title>
        <authorList>
            <person name="Ichikawa N."/>
            <person name="Sato H."/>
            <person name="Tonouchi N."/>
        </authorList>
    </citation>
    <scope>NUCLEOTIDE SEQUENCE</scope>
    <source>
        <strain evidence="1">NBRC 10751</strain>
    </source>
</reference>
<dbReference type="EMBL" id="BSXS01007332">
    <property type="protein sequence ID" value="GME88399.1"/>
    <property type="molecule type" value="Genomic_DNA"/>
</dbReference>
<sequence length="138" mass="15944">MVDMISLLYYYPVAFSFESLSSSDKSARCNIKRFPVFEQDAADAKFIKNMILPFHSNTYWNCLMKAKQLNSNNIDRYVDILLDFEDADDYSANTNDSGTTTKSSSTDTTLKLSHKRYICHPIQNSFGYHRNQLFFSDS</sequence>
<accession>A0ACB5THK9</accession>
<evidence type="ECO:0000313" key="1">
    <source>
        <dbReference type="EMBL" id="GME88399.1"/>
    </source>
</evidence>
<evidence type="ECO:0000313" key="2">
    <source>
        <dbReference type="Proteomes" id="UP001165064"/>
    </source>
</evidence>
<comment type="caution">
    <text evidence="1">The sequence shown here is derived from an EMBL/GenBank/DDBJ whole genome shotgun (WGS) entry which is preliminary data.</text>
</comment>
<gene>
    <name evidence="1" type="ORF">Amon02_000835800</name>
</gene>
<organism evidence="1 2">
    <name type="scientific">Ambrosiozyma monospora</name>
    <name type="common">Yeast</name>
    <name type="synonym">Endomycopsis monosporus</name>
    <dbReference type="NCBI Taxonomy" id="43982"/>
    <lineage>
        <taxon>Eukaryota</taxon>
        <taxon>Fungi</taxon>
        <taxon>Dikarya</taxon>
        <taxon>Ascomycota</taxon>
        <taxon>Saccharomycotina</taxon>
        <taxon>Pichiomycetes</taxon>
        <taxon>Pichiales</taxon>
        <taxon>Pichiaceae</taxon>
        <taxon>Ambrosiozyma</taxon>
    </lineage>
</organism>
<dbReference type="Proteomes" id="UP001165064">
    <property type="component" value="Unassembled WGS sequence"/>
</dbReference>
<name>A0ACB5THK9_AMBMO</name>
<protein>
    <submittedName>
        <fullName evidence="1">Unnamed protein product</fullName>
    </submittedName>
</protein>